<protein>
    <submittedName>
        <fullName evidence="2">Paladin</fullName>
    </submittedName>
</protein>
<proteinExistence type="predicted"/>
<dbReference type="InterPro" id="IPR050561">
    <property type="entry name" value="PTP"/>
</dbReference>
<dbReference type="Gene3D" id="3.90.190.10">
    <property type="entry name" value="Protein tyrosine phosphatase superfamily"/>
    <property type="match status" value="3"/>
</dbReference>
<reference evidence="2" key="1">
    <citation type="journal article" date="2023" name="G3 (Bethesda)">
        <title>Whole genome assembly and annotation of the endangered Caribbean coral Acropora cervicornis.</title>
        <authorList>
            <person name="Selwyn J.D."/>
            <person name="Vollmer S.V."/>
        </authorList>
    </citation>
    <scope>NUCLEOTIDE SEQUENCE</scope>
    <source>
        <strain evidence="2">K2</strain>
    </source>
</reference>
<dbReference type="SUPFAM" id="SSF52799">
    <property type="entry name" value="(Phosphotyrosine protein) phosphatases II"/>
    <property type="match status" value="2"/>
</dbReference>
<feature type="region of interest" description="Disordered" evidence="1">
    <location>
        <begin position="1"/>
        <end position="38"/>
    </location>
</feature>
<reference evidence="2" key="2">
    <citation type="journal article" date="2023" name="Science">
        <title>Genomic signatures of disease resistance in endangered staghorn corals.</title>
        <authorList>
            <person name="Vollmer S.V."/>
            <person name="Selwyn J.D."/>
            <person name="Despard B.A."/>
            <person name="Roesel C.L."/>
        </authorList>
    </citation>
    <scope>NUCLEOTIDE SEQUENCE</scope>
    <source>
        <strain evidence="2">K2</strain>
    </source>
</reference>
<sequence>MGTGASSGASQTESCPNIKERSSSIEQETRTASRKTSSISKKYSNGFITLSYEPTHTPLVRKRGCIKEGFPLHGLIQDKYFLIKDHFDGIDKLNTLETHGAPNFRKSRGPYPVYGMGQPSRDGLAHIIQTVVENGHKEVVSFNLREEPVVFVGLNHDYVPYSPRDPSSLKGNIANHGVKPEELADNELKIREEDEKCKEMKHTVKLTGSTCRASIIRLSVEEGGKFYFYNNVETFEDEPHPYKVVYEEDLCVLDEIYSRQIFLTPFLRYSRIPITATNAPEEQDFDQFISAIKDILQLFDSNSSAPLPAMVFNCHVGQGRTTTGMVIGCLIISHRTGFPSVAQSTPLALNENNPNLERGEFRIIQHLIKSLPNGRLIKQEVDSVIDICSDVMNLRSVIYVCKQKLEEIKDDYKIEGHSAREYWLRRGLSALERYFFLILFNAYLHEQFPLMFSQTFRKWMQQRPWLYRMLSHIDVMEKGVTSEFMSKCQNPTCLVADEHVSLDVLSTQREVEVSNFRKVPGLPMYGMCQPSRQGLNCVVSHLFGPRCLHPKVVLFNLREDLAVDCDGSTFSSREISNVTEHMPFRGLDTVEIEKKESDLKSELLRKGKKRPTKVYKDVNRSPEEQDFGSILTLRESAELCMAKNPQTLYFRLPISEDRAPEEKMELESFEVVVCETKGKLGKPLVDTEELENLSNITQPIPRATIGRGIELDFDRILSILNNLHEIYADEDGPAIVFSCESGKGRTTTGMAIAALIYCNKRGFPVGTKVDEQDPACVPNAKYTLGEFSVIRHLKRVLPNGPQRKREVDYVLDRISETMTPMHYHFREVIFSTFNLYRSNACTSHEKRLEHRKKSLFYLERYFYLILFNTYLHMERRSKWKRSFCEWMTEVATAAGVYEILDNFGFHDFEKAEERLRALRWRWRESYKGKPTN</sequence>
<keyword evidence="3" id="KW-1185">Reference proteome</keyword>
<dbReference type="Proteomes" id="UP001249851">
    <property type="component" value="Unassembled WGS sequence"/>
</dbReference>
<feature type="compositionally biased region" description="Basic and acidic residues" evidence="1">
    <location>
        <begin position="18"/>
        <end position="31"/>
    </location>
</feature>
<feature type="compositionally biased region" description="Polar residues" evidence="1">
    <location>
        <begin position="1"/>
        <end position="15"/>
    </location>
</feature>
<comment type="caution">
    <text evidence="2">The sequence shown here is derived from an EMBL/GenBank/DDBJ whole genome shotgun (WGS) entry which is preliminary data.</text>
</comment>
<gene>
    <name evidence="2" type="ORF">P5673_002205</name>
</gene>
<dbReference type="Pfam" id="PF14566">
    <property type="entry name" value="PTPlike_phytase"/>
    <property type="match status" value="3"/>
</dbReference>
<dbReference type="InterPro" id="IPR029021">
    <property type="entry name" value="Prot-tyrosine_phosphatase-like"/>
</dbReference>
<dbReference type="PANTHER" id="PTHR23339">
    <property type="entry name" value="TYROSINE SPECIFIC PROTEIN PHOSPHATASE AND DUAL SPECIFICITY PROTEIN PHOSPHATASE"/>
    <property type="match status" value="1"/>
</dbReference>
<organism evidence="2 3">
    <name type="scientific">Acropora cervicornis</name>
    <name type="common">Staghorn coral</name>
    <dbReference type="NCBI Taxonomy" id="6130"/>
    <lineage>
        <taxon>Eukaryota</taxon>
        <taxon>Metazoa</taxon>
        <taxon>Cnidaria</taxon>
        <taxon>Anthozoa</taxon>
        <taxon>Hexacorallia</taxon>
        <taxon>Scleractinia</taxon>
        <taxon>Astrocoeniina</taxon>
        <taxon>Acroporidae</taxon>
        <taxon>Acropora</taxon>
    </lineage>
</organism>
<dbReference type="SMART" id="SM01301">
    <property type="entry name" value="PTPlike_phytase"/>
    <property type="match status" value="2"/>
</dbReference>
<evidence type="ECO:0000256" key="1">
    <source>
        <dbReference type="SAM" id="MobiDB-lite"/>
    </source>
</evidence>
<dbReference type="EMBL" id="JARQWQ010000003">
    <property type="protein sequence ID" value="KAK2573157.1"/>
    <property type="molecule type" value="Genomic_DNA"/>
</dbReference>
<accession>A0AAD9R4U3</accession>
<dbReference type="AlphaFoldDB" id="A0AAD9R4U3"/>
<name>A0AAD9R4U3_ACRCE</name>
<evidence type="ECO:0000313" key="3">
    <source>
        <dbReference type="Proteomes" id="UP001249851"/>
    </source>
</evidence>
<evidence type="ECO:0000313" key="2">
    <source>
        <dbReference type="EMBL" id="KAK2573157.1"/>
    </source>
</evidence>